<protein>
    <submittedName>
        <fullName evidence="3">Thermostable monoacylglycerol lipase</fullName>
        <ecNumber evidence="3">3.1.1.23</ecNumber>
    </submittedName>
</protein>
<feature type="domain" description="Serine aminopeptidase S33" evidence="2">
    <location>
        <begin position="32"/>
        <end position="273"/>
    </location>
</feature>
<keyword evidence="3" id="KW-0378">Hydrolase</keyword>
<dbReference type="InterPro" id="IPR022742">
    <property type="entry name" value="Hydrolase_4"/>
</dbReference>
<dbReference type="Pfam" id="PF12146">
    <property type="entry name" value="Hydrolase_4"/>
    <property type="match status" value="1"/>
</dbReference>
<dbReference type="EMBL" id="MLJW01000162">
    <property type="protein sequence ID" value="OIQ95666.1"/>
    <property type="molecule type" value="Genomic_DNA"/>
</dbReference>
<dbReference type="InterPro" id="IPR029058">
    <property type="entry name" value="AB_hydrolase_fold"/>
</dbReference>
<name>A0A1J5RJN6_9ZZZZ</name>
<proteinExistence type="predicted"/>
<feature type="region of interest" description="Disordered" evidence="1">
    <location>
        <begin position="1"/>
        <end position="24"/>
    </location>
</feature>
<evidence type="ECO:0000256" key="1">
    <source>
        <dbReference type="SAM" id="MobiDB-lite"/>
    </source>
</evidence>
<dbReference type="PIRSF" id="PIRSF017388">
    <property type="entry name" value="Esterase_lipase"/>
    <property type="match status" value="1"/>
</dbReference>
<reference evidence="3" key="1">
    <citation type="submission" date="2016-10" db="EMBL/GenBank/DDBJ databases">
        <title>Sequence of Gallionella enrichment culture.</title>
        <authorList>
            <person name="Poehlein A."/>
            <person name="Muehling M."/>
            <person name="Daniel R."/>
        </authorList>
    </citation>
    <scope>NUCLEOTIDE SEQUENCE</scope>
</reference>
<organism evidence="3">
    <name type="scientific">mine drainage metagenome</name>
    <dbReference type="NCBI Taxonomy" id="410659"/>
    <lineage>
        <taxon>unclassified sequences</taxon>
        <taxon>metagenomes</taxon>
        <taxon>ecological metagenomes</taxon>
    </lineage>
</organism>
<dbReference type="InterPro" id="IPR012354">
    <property type="entry name" value="Esterase_lipase"/>
</dbReference>
<dbReference type="InterPro" id="IPR051044">
    <property type="entry name" value="MAG_DAG_Lipase"/>
</dbReference>
<feature type="compositionally biased region" description="Basic and acidic residues" evidence="1">
    <location>
        <begin position="8"/>
        <end position="18"/>
    </location>
</feature>
<sequence>MSLVFSLDLKKPAERPPEPDESLSLTGTNGRTLILVHGLTGTPNEMRYLAFYFNKLGYSIRCPRLANHGEPLHVLKHTTWEQLYESLRVEVLEALKTGEKVFVAGLSMSALFVLLLAEELGDQLAGGVCLAPTLFFDGWNVPWYNRLLPLAAYTPLKYTLYFKESPPYGIKNERMRAMVHRYYSNAHLHNLQGVGKYGYPFFPVSLFHELKRLATRVIPMLGSIQAPMLLVHPREDDTASLHNSQLIHDRISSPKKKLVILDDSYHVITADQEREKVAREMELFLGSL</sequence>
<dbReference type="PANTHER" id="PTHR11614">
    <property type="entry name" value="PHOSPHOLIPASE-RELATED"/>
    <property type="match status" value="1"/>
</dbReference>
<dbReference type="GO" id="GO:0047372">
    <property type="term" value="F:monoacylglycerol lipase activity"/>
    <property type="evidence" value="ECO:0007669"/>
    <property type="project" value="UniProtKB-EC"/>
</dbReference>
<dbReference type="Gene3D" id="3.40.50.1820">
    <property type="entry name" value="alpha/beta hydrolase"/>
    <property type="match status" value="1"/>
</dbReference>
<comment type="caution">
    <text evidence="3">The sequence shown here is derived from an EMBL/GenBank/DDBJ whole genome shotgun (WGS) entry which is preliminary data.</text>
</comment>
<dbReference type="SUPFAM" id="SSF53474">
    <property type="entry name" value="alpha/beta-Hydrolases"/>
    <property type="match status" value="1"/>
</dbReference>
<gene>
    <name evidence="3" type="ORF">GALL_223420</name>
</gene>
<evidence type="ECO:0000313" key="3">
    <source>
        <dbReference type="EMBL" id="OIQ95666.1"/>
    </source>
</evidence>
<accession>A0A1J5RJN6</accession>
<dbReference type="AlphaFoldDB" id="A0A1J5RJN6"/>
<evidence type="ECO:0000259" key="2">
    <source>
        <dbReference type="Pfam" id="PF12146"/>
    </source>
</evidence>
<dbReference type="EC" id="3.1.1.23" evidence="3"/>